<sequence length="409" mass="43484">MSDRLDLIPLGTRLELEVGAVAHGGHCVARHLGQVVFVRHSLPGERVVAEVTGVGSGGKFLLADAVEVLSASPDRRPAPCPHSGPGMCGGCDWQHVTPEAQRRLKQSIVVEAMKRQGGVDVEVEVEAVDGDVDGLGWRTRVTYSLDEAGRPGFFRHHSHTVVPVDRCLLATDAVDATDVTRRTWPGAKTVSVVATSTGEVAVTPSPLPPGGKANVRLHERVGDTEYVVSSDSFWQVHPGAPVTLTQAVIDAVAPRVGEHVIDLYAGSGLFAVAIAELLGPGGRVDAVEFDAKACSSTRRTVHDMPTVRVHEQSVDRWLASDGPRRCDLVVLDPPESGAGKDVMRRVAKLNPRLIAYVSCGPASLGRDVAALAALGWTMTSLRAFDLFPTTQHVECLAVFARTPETSVVG</sequence>
<dbReference type="EMBL" id="CAFBOZ010000052">
    <property type="protein sequence ID" value="CAB4998579.1"/>
    <property type="molecule type" value="Genomic_DNA"/>
</dbReference>
<proteinExistence type="predicted"/>
<dbReference type="SUPFAM" id="SSF50249">
    <property type="entry name" value="Nucleic acid-binding proteins"/>
    <property type="match status" value="1"/>
</dbReference>
<dbReference type="Pfam" id="PF01938">
    <property type="entry name" value="TRAM"/>
    <property type="match status" value="1"/>
</dbReference>
<dbReference type="PROSITE" id="PS51687">
    <property type="entry name" value="SAM_MT_RNA_M5U"/>
    <property type="match status" value="1"/>
</dbReference>
<dbReference type="GO" id="GO:0070041">
    <property type="term" value="F:rRNA (uridine-C5-)-methyltransferase activity"/>
    <property type="evidence" value="ECO:0007669"/>
    <property type="project" value="TreeGrafter"/>
</dbReference>
<dbReference type="CDD" id="cd02440">
    <property type="entry name" value="AdoMet_MTases"/>
    <property type="match status" value="1"/>
</dbReference>
<dbReference type="SUPFAM" id="SSF53335">
    <property type="entry name" value="S-adenosyl-L-methionine-dependent methyltransferases"/>
    <property type="match status" value="1"/>
</dbReference>
<dbReference type="Pfam" id="PF05958">
    <property type="entry name" value="tRNA_U5-meth_tr"/>
    <property type="match status" value="1"/>
</dbReference>
<dbReference type="GO" id="GO:0070475">
    <property type="term" value="P:rRNA base methylation"/>
    <property type="evidence" value="ECO:0007669"/>
    <property type="project" value="TreeGrafter"/>
</dbReference>
<evidence type="ECO:0000256" key="2">
    <source>
        <dbReference type="ARBA" id="ARBA00022679"/>
    </source>
</evidence>
<dbReference type="Gene3D" id="3.40.50.150">
    <property type="entry name" value="Vaccinia Virus protein VP39"/>
    <property type="match status" value="2"/>
</dbReference>
<dbReference type="InterPro" id="IPR012340">
    <property type="entry name" value="NA-bd_OB-fold"/>
</dbReference>
<dbReference type="PROSITE" id="PS50926">
    <property type="entry name" value="TRAM"/>
    <property type="match status" value="1"/>
</dbReference>
<name>A0A6J7IUB4_9ZZZZ</name>
<dbReference type="PANTHER" id="PTHR11061:SF30">
    <property type="entry name" value="TRNA (URACIL(54)-C(5))-METHYLTRANSFERASE"/>
    <property type="match status" value="1"/>
</dbReference>
<evidence type="ECO:0000313" key="5">
    <source>
        <dbReference type="EMBL" id="CAB4934828.1"/>
    </source>
</evidence>
<keyword evidence="3" id="KW-0949">S-adenosyl-L-methionine</keyword>
<evidence type="ECO:0000313" key="6">
    <source>
        <dbReference type="EMBL" id="CAB4998579.1"/>
    </source>
</evidence>
<evidence type="ECO:0000256" key="3">
    <source>
        <dbReference type="ARBA" id="ARBA00022691"/>
    </source>
</evidence>
<dbReference type="Gene3D" id="2.40.50.140">
    <property type="entry name" value="Nucleic acid-binding proteins"/>
    <property type="match status" value="1"/>
</dbReference>
<dbReference type="EMBL" id="CAFBNF010000032">
    <property type="protein sequence ID" value="CAB4934828.1"/>
    <property type="molecule type" value="Genomic_DNA"/>
</dbReference>
<organism evidence="5">
    <name type="scientific">freshwater metagenome</name>
    <dbReference type="NCBI Taxonomy" id="449393"/>
    <lineage>
        <taxon>unclassified sequences</taxon>
        <taxon>metagenomes</taxon>
        <taxon>ecological metagenomes</taxon>
    </lineage>
</organism>
<gene>
    <name evidence="5" type="ORF">UFOPK3773_00464</name>
    <name evidence="6" type="ORF">UFOPK3992_00491</name>
</gene>
<evidence type="ECO:0000259" key="4">
    <source>
        <dbReference type="PROSITE" id="PS50926"/>
    </source>
</evidence>
<dbReference type="InterPro" id="IPR010280">
    <property type="entry name" value="U5_MeTrfase_fam"/>
</dbReference>
<keyword evidence="1" id="KW-0489">Methyltransferase</keyword>
<accession>A0A6J7IUB4</accession>
<dbReference type="AlphaFoldDB" id="A0A6J7IUB4"/>
<protein>
    <submittedName>
        <fullName evidence="5">Unannotated protein</fullName>
    </submittedName>
</protein>
<dbReference type="PANTHER" id="PTHR11061">
    <property type="entry name" value="RNA M5U METHYLTRANSFERASE"/>
    <property type="match status" value="1"/>
</dbReference>
<dbReference type="InterPro" id="IPR029063">
    <property type="entry name" value="SAM-dependent_MTases_sf"/>
</dbReference>
<dbReference type="InterPro" id="IPR002792">
    <property type="entry name" value="TRAM_dom"/>
</dbReference>
<reference evidence="5" key="1">
    <citation type="submission" date="2020-05" db="EMBL/GenBank/DDBJ databases">
        <authorList>
            <person name="Chiriac C."/>
            <person name="Salcher M."/>
            <person name="Ghai R."/>
            <person name="Kavagutti S V."/>
        </authorList>
    </citation>
    <scope>NUCLEOTIDE SEQUENCE</scope>
</reference>
<feature type="domain" description="TRAM" evidence="4">
    <location>
        <begin position="7"/>
        <end position="67"/>
    </location>
</feature>
<keyword evidence="2" id="KW-0808">Transferase</keyword>
<evidence type="ECO:0000256" key="1">
    <source>
        <dbReference type="ARBA" id="ARBA00022603"/>
    </source>
</evidence>
<dbReference type="Gene3D" id="2.40.50.1070">
    <property type="match status" value="1"/>
</dbReference>